<organism evidence="1">
    <name type="scientific">Anguilla anguilla</name>
    <name type="common">European freshwater eel</name>
    <name type="synonym">Muraena anguilla</name>
    <dbReference type="NCBI Taxonomy" id="7936"/>
    <lineage>
        <taxon>Eukaryota</taxon>
        <taxon>Metazoa</taxon>
        <taxon>Chordata</taxon>
        <taxon>Craniata</taxon>
        <taxon>Vertebrata</taxon>
        <taxon>Euteleostomi</taxon>
        <taxon>Actinopterygii</taxon>
        <taxon>Neopterygii</taxon>
        <taxon>Teleostei</taxon>
        <taxon>Anguilliformes</taxon>
        <taxon>Anguillidae</taxon>
        <taxon>Anguilla</taxon>
    </lineage>
</organism>
<name>A0A0E9R2N6_ANGAN</name>
<proteinExistence type="predicted"/>
<dbReference type="AlphaFoldDB" id="A0A0E9R2N6"/>
<dbReference type="EMBL" id="GBXM01085964">
    <property type="protein sequence ID" value="JAH22613.1"/>
    <property type="molecule type" value="Transcribed_RNA"/>
</dbReference>
<evidence type="ECO:0000313" key="1">
    <source>
        <dbReference type="EMBL" id="JAH22613.1"/>
    </source>
</evidence>
<reference evidence="1" key="2">
    <citation type="journal article" date="2015" name="Fish Shellfish Immunol.">
        <title>Early steps in the European eel (Anguilla anguilla)-Vibrio vulnificus interaction in the gills: Role of the RtxA13 toxin.</title>
        <authorList>
            <person name="Callol A."/>
            <person name="Pajuelo D."/>
            <person name="Ebbesson L."/>
            <person name="Teles M."/>
            <person name="MacKenzie S."/>
            <person name="Amaro C."/>
        </authorList>
    </citation>
    <scope>NUCLEOTIDE SEQUENCE</scope>
</reference>
<protein>
    <submittedName>
        <fullName evidence="1">Uncharacterized protein</fullName>
    </submittedName>
</protein>
<sequence>MPQLPLDVSAELTRGISVTTCFKKNSFREVN</sequence>
<accession>A0A0E9R2N6</accession>
<reference evidence="1" key="1">
    <citation type="submission" date="2014-11" db="EMBL/GenBank/DDBJ databases">
        <authorList>
            <person name="Amaro Gonzalez C."/>
        </authorList>
    </citation>
    <scope>NUCLEOTIDE SEQUENCE</scope>
</reference>